<organism evidence="1 2">
    <name type="scientific">Lithocarpus litseifolius</name>
    <dbReference type="NCBI Taxonomy" id="425828"/>
    <lineage>
        <taxon>Eukaryota</taxon>
        <taxon>Viridiplantae</taxon>
        <taxon>Streptophyta</taxon>
        <taxon>Embryophyta</taxon>
        <taxon>Tracheophyta</taxon>
        <taxon>Spermatophyta</taxon>
        <taxon>Magnoliopsida</taxon>
        <taxon>eudicotyledons</taxon>
        <taxon>Gunneridae</taxon>
        <taxon>Pentapetalae</taxon>
        <taxon>rosids</taxon>
        <taxon>fabids</taxon>
        <taxon>Fagales</taxon>
        <taxon>Fagaceae</taxon>
        <taxon>Lithocarpus</taxon>
    </lineage>
</organism>
<protein>
    <submittedName>
        <fullName evidence="1">Uncharacterized protein</fullName>
    </submittedName>
</protein>
<evidence type="ECO:0000313" key="1">
    <source>
        <dbReference type="EMBL" id="KAL0002781.1"/>
    </source>
</evidence>
<comment type="caution">
    <text evidence="1">The sequence shown here is derived from an EMBL/GenBank/DDBJ whole genome shotgun (WGS) entry which is preliminary data.</text>
</comment>
<dbReference type="Proteomes" id="UP001459277">
    <property type="component" value="Unassembled WGS sequence"/>
</dbReference>
<dbReference type="EMBL" id="JAZDWU010000005">
    <property type="protein sequence ID" value="KAL0002781.1"/>
    <property type="molecule type" value="Genomic_DNA"/>
</dbReference>
<dbReference type="AlphaFoldDB" id="A0AAW2D290"/>
<name>A0AAW2D290_9ROSI</name>
<gene>
    <name evidence="1" type="ORF">SO802_016562</name>
</gene>
<reference evidence="1 2" key="1">
    <citation type="submission" date="2024-01" db="EMBL/GenBank/DDBJ databases">
        <title>A telomere-to-telomere, gap-free genome of sweet tea (Lithocarpus litseifolius).</title>
        <authorList>
            <person name="Zhou J."/>
        </authorList>
    </citation>
    <scope>NUCLEOTIDE SEQUENCE [LARGE SCALE GENOMIC DNA]</scope>
    <source>
        <strain evidence="1">Zhou-2022a</strain>
        <tissue evidence="1">Leaf</tissue>
    </source>
</reference>
<accession>A0AAW2D290</accession>
<keyword evidence="2" id="KW-1185">Reference proteome</keyword>
<evidence type="ECO:0000313" key="2">
    <source>
        <dbReference type="Proteomes" id="UP001459277"/>
    </source>
</evidence>
<sequence length="88" mass="9299">MVRKCRGIAEIVVMEVAQVSVRTTRAREGLANSAVVAAAATTTVATKRRKLDAGDFNSSSSSLYVPLVILPMENDECCSSPSSIHATT</sequence>
<proteinExistence type="predicted"/>